<protein>
    <submittedName>
        <fullName evidence="1">Uncharacterized protein</fullName>
    </submittedName>
</protein>
<name>X1UT38_9ZZZZ</name>
<sequence>MKLEKSFNEIMNEKLEHLINEERRNVLNRYCRKVDYYCEVGYSREAAQIKAKRYYKFIK</sequence>
<gene>
    <name evidence="1" type="ORF">S12H4_58633</name>
</gene>
<dbReference type="AlphaFoldDB" id="X1UT38"/>
<comment type="caution">
    <text evidence="1">The sequence shown here is derived from an EMBL/GenBank/DDBJ whole genome shotgun (WGS) entry which is preliminary data.</text>
</comment>
<evidence type="ECO:0000313" key="1">
    <source>
        <dbReference type="EMBL" id="GAJ20678.1"/>
    </source>
</evidence>
<accession>X1UT38</accession>
<organism evidence="1">
    <name type="scientific">marine sediment metagenome</name>
    <dbReference type="NCBI Taxonomy" id="412755"/>
    <lineage>
        <taxon>unclassified sequences</taxon>
        <taxon>metagenomes</taxon>
        <taxon>ecological metagenomes</taxon>
    </lineage>
</organism>
<dbReference type="EMBL" id="BARW01038131">
    <property type="protein sequence ID" value="GAJ20678.1"/>
    <property type="molecule type" value="Genomic_DNA"/>
</dbReference>
<proteinExistence type="predicted"/>
<reference evidence="1" key="1">
    <citation type="journal article" date="2014" name="Front. Microbiol.">
        <title>High frequency of phylogenetically diverse reductive dehalogenase-homologous genes in deep subseafloor sedimentary metagenomes.</title>
        <authorList>
            <person name="Kawai M."/>
            <person name="Futagami T."/>
            <person name="Toyoda A."/>
            <person name="Takaki Y."/>
            <person name="Nishi S."/>
            <person name="Hori S."/>
            <person name="Arai W."/>
            <person name="Tsubouchi T."/>
            <person name="Morono Y."/>
            <person name="Uchiyama I."/>
            <person name="Ito T."/>
            <person name="Fujiyama A."/>
            <person name="Inagaki F."/>
            <person name="Takami H."/>
        </authorList>
    </citation>
    <scope>NUCLEOTIDE SEQUENCE</scope>
    <source>
        <strain evidence="1">Expedition CK06-06</strain>
    </source>
</reference>